<feature type="region of interest" description="Disordered" evidence="1">
    <location>
        <begin position="36"/>
        <end position="57"/>
    </location>
</feature>
<evidence type="ECO:0000256" key="1">
    <source>
        <dbReference type="SAM" id="MobiDB-lite"/>
    </source>
</evidence>
<organism evidence="2">
    <name type="scientific">Anguilla anguilla</name>
    <name type="common">European freshwater eel</name>
    <name type="synonym">Muraena anguilla</name>
    <dbReference type="NCBI Taxonomy" id="7936"/>
    <lineage>
        <taxon>Eukaryota</taxon>
        <taxon>Metazoa</taxon>
        <taxon>Chordata</taxon>
        <taxon>Craniata</taxon>
        <taxon>Vertebrata</taxon>
        <taxon>Euteleostomi</taxon>
        <taxon>Actinopterygii</taxon>
        <taxon>Neopterygii</taxon>
        <taxon>Teleostei</taxon>
        <taxon>Anguilliformes</taxon>
        <taxon>Anguillidae</taxon>
        <taxon>Anguilla</taxon>
    </lineage>
</organism>
<reference evidence="2" key="2">
    <citation type="journal article" date="2015" name="Fish Shellfish Immunol.">
        <title>Early steps in the European eel (Anguilla anguilla)-Vibrio vulnificus interaction in the gills: Role of the RtxA13 toxin.</title>
        <authorList>
            <person name="Callol A."/>
            <person name="Pajuelo D."/>
            <person name="Ebbesson L."/>
            <person name="Teles M."/>
            <person name="MacKenzie S."/>
            <person name="Amaro C."/>
        </authorList>
    </citation>
    <scope>NUCLEOTIDE SEQUENCE</scope>
</reference>
<name>A0A0E9W8J1_ANGAN</name>
<dbReference type="EMBL" id="GBXM01022702">
    <property type="protein sequence ID" value="JAH85875.1"/>
    <property type="molecule type" value="Transcribed_RNA"/>
</dbReference>
<dbReference type="AlphaFoldDB" id="A0A0E9W8J1"/>
<protein>
    <submittedName>
        <fullName evidence="2">Uncharacterized protein</fullName>
    </submittedName>
</protein>
<reference evidence="2" key="1">
    <citation type="submission" date="2014-11" db="EMBL/GenBank/DDBJ databases">
        <authorList>
            <person name="Amaro Gonzalez C."/>
        </authorList>
    </citation>
    <scope>NUCLEOTIDE SEQUENCE</scope>
</reference>
<evidence type="ECO:0000313" key="2">
    <source>
        <dbReference type="EMBL" id="JAH85875.1"/>
    </source>
</evidence>
<proteinExistence type="predicted"/>
<accession>A0A0E9W8J1</accession>
<feature type="compositionally biased region" description="Polar residues" evidence="1">
    <location>
        <begin position="44"/>
        <end position="57"/>
    </location>
</feature>
<sequence length="57" mass="6430">MNAEQIFQSQLTFPVIYQTSKTLKMKNILHYDSSSVPSGDGFANETNLKRNNQPALL</sequence>